<dbReference type="RefSeq" id="WP_406770520.1">
    <property type="nucleotide sequence ID" value="NZ_JBJHZZ010000012.1"/>
</dbReference>
<feature type="domain" description="AAA+ ATPase" evidence="1">
    <location>
        <begin position="404"/>
        <end position="572"/>
    </location>
</feature>
<dbReference type="PANTHER" id="PTHR37291">
    <property type="entry name" value="5-METHYLCYTOSINE-SPECIFIC RESTRICTION ENZYME B"/>
    <property type="match status" value="1"/>
</dbReference>
<dbReference type="EMBL" id="JBJHZZ010000012">
    <property type="protein sequence ID" value="MFL0248089.1"/>
    <property type="molecule type" value="Genomic_DNA"/>
</dbReference>
<evidence type="ECO:0000313" key="3">
    <source>
        <dbReference type="Proteomes" id="UP001623591"/>
    </source>
</evidence>
<dbReference type="InterPro" id="IPR027417">
    <property type="entry name" value="P-loop_NTPase"/>
</dbReference>
<sequence>MDINFLVSTFEQDFKDEDYGKKEQLRRQFVEKFPLESIKNMDLEDYALGRKADNLCWWIEYNTVELGSIKGGSAHKHKIFYSAKVKQWVFPKEFSNETEAWLKLREELYTFLKNFEANGIFQVDQSSMIYSMNMVRAKLLYMYFPDKLLPIYSTDHLQRILEFFGHSKDTIKNWDVIKCNMELKNILDSNEAFKGWNSFKFMWFVYLTVIHSSKIYKIAPGDNARLWQECFDNGFICLGWDEVGDMRNYADYDEFRHSFEQLYPDYDKSKVTQKSNEMWTFFNLNAGDIIVANRGTSYVEGVGEVSEKGYVYDAARNEFKHIVYVNWRKDFKPKEISPQSYWAFRTVYNISDKLYKDIIDEDNITETEPQIPTPPVIIDKKPEKEIFTEAEERFFLQIDKNLLRKGNIILYGPPGTGKTFLSSKYLRWKSHNTGRKTEKEMCTFHPSFNYEDFIEGYKPTNNSKGEMSFKLKNGIFKELCLRANNNQECDYYLIIDEINRGNVEKVFGEMITLIEGDKRGMNLTLSQSGESFSVPTNVYIIGTMNTTDRSIKMLDAALRRRFAFIECMPDYELINKPIDSLGLSPKDILMKINTRLRELEDREKQIGHAYFMKKGNQIESLSELKEVFIYDIIPLISEYCFNNYSSMSEIIGEKFIDEDSEELKYELLYGNDDYFTSEIVNKFGGKND</sequence>
<protein>
    <submittedName>
        <fullName evidence="2">McrB family protein</fullName>
    </submittedName>
</protein>
<dbReference type="Gene3D" id="3.40.50.300">
    <property type="entry name" value="P-loop containing nucleotide triphosphate hydrolases"/>
    <property type="match status" value="1"/>
</dbReference>
<dbReference type="SUPFAM" id="SSF52540">
    <property type="entry name" value="P-loop containing nucleoside triphosphate hydrolases"/>
    <property type="match status" value="1"/>
</dbReference>
<keyword evidence="3" id="KW-1185">Reference proteome</keyword>
<dbReference type="SMART" id="SM00382">
    <property type="entry name" value="AAA"/>
    <property type="match status" value="1"/>
</dbReference>
<dbReference type="InterPro" id="IPR052934">
    <property type="entry name" value="Methyl-DNA_Rec/Restrict_Enz"/>
</dbReference>
<organism evidence="2 3">
    <name type="scientific">Candidatus Clostridium stratigraminis</name>
    <dbReference type="NCBI Taxonomy" id="3381661"/>
    <lineage>
        <taxon>Bacteria</taxon>
        <taxon>Bacillati</taxon>
        <taxon>Bacillota</taxon>
        <taxon>Clostridia</taxon>
        <taxon>Eubacteriales</taxon>
        <taxon>Clostridiaceae</taxon>
        <taxon>Clostridium</taxon>
    </lineage>
</organism>
<name>A0ABW8T6B1_9CLOT</name>
<gene>
    <name evidence="2" type="ORF">ACJDUG_14055</name>
</gene>
<dbReference type="Pfam" id="PF07728">
    <property type="entry name" value="AAA_5"/>
    <property type="match status" value="1"/>
</dbReference>
<evidence type="ECO:0000259" key="1">
    <source>
        <dbReference type="SMART" id="SM00382"/>
    </source>
</evidence>
<dbReference type="InterPro" id="IPR011704">
    <property type="entry name" value="ATPase_dyneun-rel_AAA"/>
</dbReference>
<proteinExistence type="predicted"/>
<dbReference type="PANTHER" id="PTHR37291:SF1">
    <property type="entry name" value="TYPE IV METHYL-DIRECTED RESTRICTION ENZYME ECOKMCRB SUBUNIT"/>
    <property type="match status" value="1"/>
</dbReference>
<evidence type="ECO:0000313" key="2">
    <source>
        <dbReference type="EMBL" id="MFL0248089.1"/>
    </source>
</evidence>
<dbReference type="CDD" id="cd00009">
    <property type="entry name" value="AAA"/>
    <property type="match status" value="1"/>
</dbReference>
<accession>A0ABW8T6B1</accession>
<reference evidence="2 3" key="1">
    <citation type="submission" date="2024-11" db="EMBL/GenBank/DDBJ databases">
        <authorList>
            <person name="Heng Y.C."/>
            <person name="Lim A.C.H."/>
            <person name="Lee J.K.Y."/>
            <person name="Kittelmann S."/>
        </authorList>
    </citation>
    <scope>NUCLEOTIDE SEQUENCE [LARGE SCALE GENOMIC DNA]</scope>
    <source>
        <strain evidence="2 3">WILCCON 0185</strain>
    </source>
</reference>
<dbReference type="Proteomes" id="UP001623591">
    <property type="component" value="Unassembled WGS sequence"/>
</dbReference>
<comment type="caution">
    <text evidence="2">The sequence shown here is derived from an EMBL/GenBank/DDBJ whole genome shotgun (WGS) entry which is preliminary data.</text>
</comment>
<dbReference type="InterPro" id="IPR003593">
    <property type="entry name" value="AAA+_ATPase"/>
</dbReference>